<evidence type="ECO:0000313" key="1">
    <source>
        <dbReference type="EMBL" id="CBI11256.1"/>
    </source>
</evidence>
<reference evidence="1" key="1">
    <citation type="submission" date="2009-10" db="EMBL/GenBank/DDBJ databases">
        <title>Diversity of trophic interactions inside an arsenic-rich microbial ecosystem.</title>
        <authorList>
            <person name="Bertin P.N."/>
            <person name="Heinrich-Salmeron A."/>
            <person name="Pelletier E."/>
            <person name="Goulhen-Chollet F."/>
            <person name="Arsene-Ploetze F."/>
            <person name="Gallien S."/>
            <person name="Calteau A."/>
            <person name="Vallenet D."/>
            <person name="Casiot C."/>
            <person name="Chane-Woon-Ming B."/>
            <person name="Giloteaux L."/>
            <person name="Barakat M."/>
            <person name="Bonnefoy V."/>
            <person name="Bruneel O."/>
            <person name="Chandler M."/>
            <person name="Cleiss J."/>
            <person name="Duran R."/>
            <person name="Elbaz-Poulichet F."/>
            <person name="Fonknechten N."/>
            <person name="Lauga B."/>
            <person name="Mornico D."/>
            <person name="Ortet P."/>
            <person name="Schaeffer C."/>
            <person name="Siguier P."/>
            <person name="Alexander Thil Smith A."/>
            <person name="Van Dorsselaer A."/>
            <person name="Weissenbach J."/>
            <person name="Medigue C."/>
            <person name="Le Paslier D."/>
        </authorList>
    </citation>
    <scope>NUCLEOTIDE SEQUENCE</scope>
</reference>
<gene>
    <name evidence="1" type="ORF">CARN7_2071</name>
</gene>
<accession>E6QVI3</accession>
<proteinExistence type="predicted"/>
<dbReference type="AlphaFoldDB" id="E6QVI3"/>
<sequence length="72" mass="8194">MPDTSKIHPLLPSNLPHLSDEAAVEVLDFLHELVCRFEAHYCGQIHRHYEQQKQAQRLSQAAAGVKFSDPPF</sequence>
<organism evidence="1">
    <name type="scientific">mine drainage metagenome</name>
    <dbReference type="NCBI Taxonomy" id="410659"/>
    <lineage>
        <taxon>unclassified sequences</taxon>
        <taxon>metagenomes</taxon>
        <taxon>ecological metagenomes</taxon>
    </lineage>
</organism>
<dbReference type="EMBL" id="CABR01000130">
    <property type="protein sequence ID" value="CBI11256.1"/>
    <property type="molecule type" value="Genomic_DNA"/>
</dbReference>
<comment type="caution">
    <text evidence="1">The sequence shown here is derived from an EMBL/GenBank/DDBJ whole genome shotgun (WGS) entry which is preliminary data.</text>
</comment>
<name>E6QVI3_9ZZZZ</name>
<protein>
    <submittedName>
        <fullName evidence="1">Uncharacterized protein</fullName>
    </submittedName>
</protein>